<feature type="binding site" evidence="10">
    <location>
        <position position="37"/>
    </location>
    <ligand>
        <name>ATP</name>
        <dbReference type="ChEBI" id="CHEBI:30616"/>
    </ligand>
</feature>
<dbReference type="InterPro" id="IPR017441">
    <property type="entry name" value="Protein_kinase_ATP_BS"/>
</dbReference>
<keyword evidence="13" id="KW-1133">Transmembrane helix</keyword>
<dbReference type="PROSITE" id="PS00107">
    <property type="entry name" value="PROTEIN_KINASE_ATP"/>
    <property type="match status" value="1"/>
</dbReference>
<keyword evidence="4" id="KW-0808">Transferase</keyword>
<accession>G0R5X7</accession>
<evidence type="ECO:0000256" key="2">
    <source>
        <dbReference type="ARBA" id="ARBA00022527"/>
    </source>
</evidence>
<keyword evidence="16" id="KW-1185">Reference proteome</keyword>
<evidence type="ECO:0000256" key="1">
    <source>
        <dbReference type="ARBA" id="ARBA00012513"/>
    </source>
</evidence>
<dbReference type="Pfam" id="PF00069">
    <property type="entry name" value="Pkinase"/>
    <property type="match status" value="1"/>
</dbReference>
<proteinExistence type="inferred from homology"/>
<dbReference type="GO" id="GO:0004674">
    <property type="term" value="F:protein serine/threonine kinase activity"/>
    <property type="evidence" value="ECO:0007669"/>
    <property type="project" value="UniProtKB-KW"/>
</dbReference>
<evidence type="ECO:0000256" key="6">
    <source>
        <dbReference type="ARBA" id="ARBA00022777"/>
    </source>
</evidence>
<dbReference type="PROSITE" id="PS00108">
    <property type="entry name" value="PROTEIN_KINASE_ST"/>
    <property type="match status" value="1"/>
</dbReference>
<dbReference type="InterPro" id="IPR008271">
    <property type="entry name" value="Ser/Thr_kinase_AS"/>
</dbReference>
<evidence type="ECO:0000256" key="4">
    <source>
        <dbReference type="ARBA" id="ARBA00022679"/>
    </source>
</evidence>
<sequence>MNLGLNDFEFKRILGVGAFGAVWLVKKKTTNDEYALKIIDCSQQMDRNQKENLKAESDIFEILTGEYVVKAIYSFQFENYLFFVLDYISGGDFRLLLNRECRLDEETTKFYIAEIIIAIEYLHSQNIIHRDLKPENVLLDKNMHIKLADFGLSEVGIANKLQLNNNEQSVINPSKKNRVVGTPDYIPPEVINGVSTSNPSIDWWSLGVMIYEFVVGYLLVVILLKKFLVILKKETQNGLQLGILKMIFLLKYKIQLLNYLILIINKDQEQKVQTISKIINFQRFFQLKINKCFIYRCRLENIFKQKASLEGYNQDEDQSVYVSEQQLIKMQREKEKLEKLLKRYSIDKRRSTIKIDGIKNLWRVDLLATMNKQEAEAIKSKVEQQVIKNQEKMNKLLKAAINLENSQM</sequence>
<dbReference type="Proteomes" id="UP000008983">
    <property type="component" value="Unassembled WGS sequence"/>
</dbReference>
<evidence type="ECO:0000313" key="15">
    <source>
        <dbReference type="EMBL" id="EGR27101.1"/>
    </source>
</evidence>
<dbReference type="InterPro" id="IPR050236">
    <property type="entry name" value="Ser_Thr_kinase_AGC"/>
</dbReference>
<keyword evidence="6" id="KW-0418">Kinase</keyword>
<comment type="catalytic activity">
    <reaction evidence="8">
        <text>L-threonyl-[protein] + ATP = O-phospho-L-threonyl-[protein] + ADP + H(+)</text>
        <dbReference type="Rhea" id="RHEA:46608"/>
        <dbReference type="Rhea" id="RHEA-COMP:11060"/>
        <dbReference type="Rhea" id="RHEA-COMP:11605"/>
        <dbReference type="ChEBI" id="CHEBI:15378"/>
        <dbReference type="ChEBI" id="CHEBI:30013"/>
        <dbReference type="ChEBI" id="CHEBI:30616"/>
        <dbReference type="ChEBI" id="CHEBI:61977"/>
        <dbReference type="ChEBI" id="CHEBI:456216"/>
        <dbReference type="EC" id="2.7.11.1"/>
    </reaction>
</comment>
<evidence type="ECO:0000256" key="5">
    <source>
        <dbReference type="ARBA" id="ARBA00022741"/>
    </source>
</evidence>
<evidence type="ECO:0000256" key="8">
    <source>
        <dbReference type="ARBA" id="ARBA00047899"/>
    </source>
</evidence>
<evidence type="ECO:0000256" key="3">
    <source>
        <dbReference type="ARBA" id="ARBA00022553"/>
    </source>
</evidence>
<protein>
    <recommendedName>
        <fullName evidence="1">non-specific serine/threonine protein kinase</fullName>
        <ecNumber evidence="1">2.7.11.1</ecNumber>
    </recommendedName>
</protein>
<dbReference type="PANTHER" id="PTHR24356:SF1">
    <property type="entry name" value="SERINE_THREONINE-PROTEIN KINASE GREATWALL"/>
    <property type="match status" value="1"/>
</dbReference>
<feature type="domain" description="Protein kinase" evidence="14">
    <location>
        <begin position="8"/>
        <end position="285"/>
    </location>
</feature>
<comment type="catalytic activity">
    <reaction evidence="9">
        <text>L-seryl-[protein] + ATP = O-phospho-L-seryl-[protein] + ADP + H(+)</text>
        <dbReference type="Rhea" id="RHEA:17989"/>
        <dbReference type="Rhea" id="RHEA-COMP:9863"/>
        <dbReference type="Rhea" id="RHEA-COMP:11604"/>
        <dbReference type="ChEBI" id="CHEBI:15378"/>
        <dbReference type="ChEBI" id="CHEBI:29999"/>
        <dbReference type="ChEBI" id="CHEBI:30616"/>
        <dbReference type="ChEBI" id="CHEBI:83421"/>
        <dbReference type="ChEBI" id="CHEBI:456216"/>
        <dbReference type="EC" id="2.7.11.1"/>
    </reaction>
</comment>
<keyword evidence="3" id="KW-0597">Phosphoprotein</keyword>
<keyword evidence="12" id="KW-0175">Coiled coil</keyword>
<organism evidence="15 16">
    <name type="scientific">Ichthyophthirius multifiliis</name>
    <name type="common">White spot disease agent</name>
    <name type="synonym">Ich</name>
    <dbReference type="NCBI Taxonomy" id="5932"/>
    <lineage>
        <taxon>Eukaryota</taxon>
        <taxon>Sar</taxon>
        <taxon>Alveolata</taxon>
        <taxon>Ciliophora</taxon>
        <taxon>Intramacronucleata</taxon>
        <taxon>Oligohymenophorea</taxon>
        <taxon>Hymenostomatida</taxon>
        <taxon>Ophryoglenina</taxon>
        <taxon>Ichthyophthirius</taxon>
    </lineage>
</organism>
<dbReference type="Gene3D" id="1.10.510.10">
    <property type="entry name" value="Transferase(Phosphotransferase) domain 1"/>
    <property type="match status" value="1"/>
</dbReference>
<keyword evidence="7 10" id="KW-0067">ATP-binding</keyword>
<dbReference type="GeneID" id="14903212"/>
<comment type="similarity">
    <text evidence="11">Belongs to the protein kinase superfamily.</text>
</comment>
<dbReference type="GO" id="GO:0007010">
    <property type="term" value="P:cytoskeleton organization"/>
    <property type="evidence" value="ECO:0007669"/>
    <property type="project" value="UniProtKB-ARBA"/>
</dbReference>
<keyword evidence="5 10" id="KW-0547">Nucleotide-binding</keyword>
<dbReference type="PANTHER" id="PTHR24356">
    <property type="entry name" value="SERINE/THREONINE-PROTEIN KINASE"/>
    <property type="match status" value="1"/>
</dbReference>
<dbReference type="PROSITE" id="PS50011">
    <property type="entry name" value="PROTEIN_KINASE_DOM"/>
    <property type="match status" value="1"/>
</dbReference>
<evidence type="ECO:0000256" key="11">
    <source>
        <dbReference type="RuleBase" id="RU000304"/>
    </source>
</evidence>
<feature type="coiled-coil region" evidence="12">
    <location>
        <begin position="323"/>
        <end position="392"/>
    </location>
</feature>
<evidence type="ECO:0000256" key="9">
    <source>
        <dbReference type="ARBA" id="ARBA00048679"/>
    </source>
</evidence>
<dbReference type="EMBL" id="GL984387">
    <property type="protein sequence ID" value="EGR27101.1"/>
    <property type="molecule type" value="Genomic_DNA"/>
</dbReference>
<dbReference type="GO" id="GO:0005524">
    <property type="term" value="F:ATP binding"/>
    <property type="evidence" value="ECO:0007669"/>
    <property type="project" value="UniProtKB-UniRule"/>
</dbReference>
<keyword evidence="2 11" id="KW-0723">Serine/threonine-protein kinase</keyword>
<dbReference type="AlphaFoldDB" id="G0R5X7"/>
<reference evidence="15 16" key="1">
    <citation type="submission" date="2011-07" db="EMBL/GenBank/DDBJ databases">
        <authorList>
            <person name="Coyne R."/>
            <person name="Brami D."/>
            <person name="Johnson J."/>
            <person name="Hostetler J."/>
            <person name="Hannick L."/>
            <person name="Clark T."/>
            <person name="Cassidy-Hanley D."/>
            <person name="Inman J."/>
        </authorList>
    </citation>
    <scope>NUCLEOTIDE SEQUENCE [LARGE SCALE GENOMIC DNA]</scope>
    <source>
        <strain evidence="15 16">G5</strain>
    </source>
</reference>
<dbReference type="InterPro" id="IPR011009">
    <property type="entry name" value="Kinase-like_dom_sf"/>
</dbReference>
<name>G0R5X7_ICHMU</name>
<dbReference type="FunFam" id="1.10.510.10:FF:000024">
    <property type="entry name" value="Probable serine/threonine-protein kinase cot-1"/>
    <property type="match status" value="1"/>
</dbReference>
<dbReference type="RefSeq" id="XP_004023985.1">
    <property type="nucleotide sequence ID" value="XM_004023936.1"/>
</dbReference>
<evidence type="ECO:0000259" key="14">
    <source>
        <dbReference type="PROSITE" id="PS50011"/>
    </source>
</evidence>
<evidence type="ECO:0000313" key="16">
    <source>
        <dbReference type="Proteomes" id="UP000008983"/>
    </source>
</evidence>
<evidence type="ECO:0000256" key="12">
    <source>
        <dbReference type="SAM" id="Coils"/>
    </source>
</evidence>
<dbReference type="InterPro" id="IPR000719">
    <property type="entry name" value="Prot_kinase_dom"/>
</dbReference>
<dbReference type="STRING" id="857967.G0R5X7"/>
<keyword evidence="13" id="KW-0812">Transmembrane</keyword>
<dbReference type="SUPFAM" id="SSF56112">
    <property type="entry name" value="Protein kinase-like (PK-like)"/>
    <property type="match status" value="1"/>
</dbReference>
<feature type="transmembrane region" description="Helical" evidence="13">
    <location>
        <begin position="203"/>
        <end position="224"/>
    </location>
</feature>
<evidence type="ECO:0000256" key="13">
    <source>
        <dbReference type="SAM" id="Phobius"/>
    </source>
</evidence>
<keyword evidence="13" id="KW-0472">Membrane</keyword>
<evidence type="ECO:0000256" key="7">
    <source>
        <dbReference type="ARBA" id="ARBA00022840"/>
    </source>
</evidence>
<evidence type="ECO:0000256" key="10">
    <source>
        <dbReference type="PROSITE-ProRule" id="PRU10141"/>
    </source>
</evidence>
<dbReference type="Gene3D" id="3.30.200.20">
    <property type="entry name" value="Phosphorylase Kinase, domain 1"/>
    <property type="match status" value="1"/>
</dbReference>
<dbReference type="EC" id="2.7.11.1" evidence="1"/>
<dbReference type="SMART" id="SM00220">
    <property type="entry name" value="S_TKc"/>
    <property type="match status" value="1"/>
</dbReference>
<dbReference type="GO" id="GO:0035556">
    <property type="term" value="P:intracellular signal transduction"/>
    <property type="evidence" value="ECO:0007669"/>
    <property type="project" value="TreeGrafter"/>
</dbReference>
<dbReference type="eggNOG" id="KOG0606">
    <property type="taxonomic scope" value="Eukaryota"/>
</dbReference>
<dbReference type="InParanoid" id="G0R5X7"/>
<gene>
    <name evidence="15" type="ORF">IMG5_201230</name>
</gene>